<dbReference type="GeneID" id="18933736"/>
<dbReference type="InParanoid" id="F4RHM2"/>
<dbReference type="VEuPathDB" id="FungiDB:MELLADRAFT_85135"/>
<keyword evidence="3" id="KW-1185">Reference proteome</keyword>
<feature type="compositionally biased region" description="Acidic residues" evidence="1">
    <location>
        <begin position="47"/>
        <end position="56"/>
    </location>
</feature>
<dbReference type="OrthoDB" id="10365459at2759"/>
<name>F4RHM2_MELLP</name>
<accession>F4RHM2</accession>
<dbReference type="KEGG" id="mlr:MELLADRAFT_85135"/>
<feature type="region of interest" description="Disordered" evidence="1">
    <location>
        <begin position="1"/>
        <end position="97"/>
    </location>
</feature>
<dbReference type="AlphaFoldDB" id="F4RHM2"/>
<proteinExistence type="predicted"/>
<evidence type="ECO:0000256" key="1">
    <source>
        <dbReference type="SAM" id="MobiDB-lite"/>
    </source>
</evidence>
<protein>
    <submittedName>
        <fullName evidence="2">Uncharacterized protein</fullName>
    </submittedName>
</protein>
<evidence type="ECO:0000313" key="3">
    <source>
        <dbReference type="Proteomes" id="UP000001072"/>
    </source>
</evidence>
<dbReference type="Proteomes" id="UP000001072">
    <property type="component" value="Unassembled WGS sequence"/>
</dbReference>
<sequence>MVRNTQSGTNTCGRGGRGRSRQPHLNGSHGSDSDSDQDGSDYQAPLNEDEDDEDQVNEDKDRVNTNQDNLRDLANMRSQPPACKRSKPNQGVEKPTLQNYRELGSDWGKSKAETILAAQPRTNNRLSPNGLLEAQALQSKYDLDKTMLALALGCSRSNLDEAIFEGPLGQEPHGYTNYQTYSNTATKTNMPPKGTSRGFGNRNVIVGNTWSDYTKDQKTVFSPIYFERLSKACLPTSTSTQINTNNQPDHQSAVPPEDPLTDEELEKYVPIFKELANLTSIARDFKHGYLSRHSAKQWSREELMKAEVKKVVKQQFKLQFHLFLGCWNPNNKGPRALYEDEYMSCEQWAVSQRKEQRLLECFVHTATHAPLSVRTRVNNTQTLSAAAIAQQNLRSQLSEQLNSLVHAHLVGPFTVGDSHPKVPNPHLALAKKKFRGNVKLAVQLSPDCKIDATLLAKGATAGALKNHEIQMWLDDIQTGRYQVVKTNTPLSDPNPI</sequence>
<evidence type="ECO:0000313" key="2">
    <source>
        <dbReference type="EMBL" id="EGG08111.1"/>
    </source>
</evidence>
<reference evidence="3" key="1">
    <citation type="journal article" date="2011" name="Proc. Natl. Acad. Sci. U.S.A.">
        <title>Obligate biotrophy features unraveled by the genomic analysis of rust fungi.</title>
        <authorList>
            <person name="Duplessis S."/>
            <person name="Cuomo C.A."/>
            <person name="Lin Y.-C."/>
            <person name="Aerts A."/>
            <person name="Tisserant E."/>
            <person name="Veneault-Fourrey C."/>
            <person name="Joly D.L."/>
            <person name="Hacquard S."/>
            <person name="Amselem J."/>
            <person name="Cantarel B.L."/>
            <person name="Chiu R."/>
            <person name="Coutinho P.M."/>
            <person name="Feau N."/>
            <person name="Field M."/>
            <person name="Frey P."/>
            <person name="Gelhaye E."/>
            <person name="Goldberg J."/>
            <person name="Grabherr M.G."/>
            <person name="Kodira C.D."/>
            <person name="Kohler A."/>
            <person name="Kuees U."/>
            <person name="Lindquist E.A."/>
            <person name="Lucas S.M."/>
            <person name="Mago R."/>
            <person name="Mauceli E."/>
            <person name="Morin E."/>
            <person name="Murat C."/>
            <person name="Pangilinan J.L."/>
            <person name="Park R."/>
            <person name="Pearson M."/>
            <person name="Quesneville H."/>
            <person name="Rouhier N."/>
            <person name="Sakthikumar S."/>
            <person name="Salamov A.A."/>
            <person name="Schmutz J."/>
            <person name="Selles B."/>
            <person name="Shapiro H."/>
            <person name="Tanguay P."/>
            <person name="Tuskan G.A."/>
            <person name="Henrissat B."/>
            <person name="Van de Peer Y."/>
            <person name="Rouze P."/>
            <person name="Ellis J.G."/>
            <person name="Dodds P.N."/>
            <person name="Schein J.E."/>
            <person name="Zhong S."/>
            <person name="Hamelin R.C."/>
            <person name="Grigoriev I.V."/>
            <person name="Szabo L.J."/>
            <person name="Martin F."/>
        </authorList>
    </citation>
    <scope>NUCLEOTIDE SEQUENCE [LARGE SCALE GENOMIC DNA]</scope>
    <source>
        <strain evidence="3">98AG31 / pathotype 3-4-7</strain>
    </source>
</reference>
<organism evidence="3">
    <name type="scientific">Melampsora larici-populina (strain 98AG31 / pathotype 3-4-7)</name>
    <name type="common">Poplar leaf rust fungus</name>
    <dbReference type="NCBI Taxonomy" id="747676"/>
    <lineage>
        <taxon>Eukaryota</taxon>
        <taxon>Fungi</taxon>
        <taxon>Dikarya</taxon>
        <taxon>Basidiomycota</taxon>
        <taxon>Pucciniomycotina</taxon>
        <taxon>Pucciniomycetes</taxon>
        <taxon>Pucciniales</taxon>
        <taxon>Melampsoraceae</taxon>
        <taxon>Melampsora</taxon>
    </lineage>
</organism>
<dbReference type="EMBL" id="GL883102">
    <property type="protein sequence ID" value="EGG08111.1"/>
    <property type="molecule type" value="Genomic_DNA"/>
</dbReference>
<gene>
    <name evidence="2" type="ORF">MELLADRAFT_85135</name>
</gene>
<dbReference type="RefSeq" id="XP_007408876.1">
    <property type="nucleotide sequence ID" value="XM_007408814.1"/>
</dbReference>
<feature type="region of interest" description="Disordered" evidence="1">
    <location>
        <begin position="237"/>
        <end position="259"/>
    </location>
</feature>
<feature type="compositionally biased region" description="Low complexity" evidence="1">
    <location>
        <begin position="237"/>
        <end position="247"/>
    </location>
</feature>
<feature type="compositionally biased region" description="Polar residues" evidence="1">
    <location>
        <begin position="1"/>
        <end position="12"/>
    </location>
</feature>
<dbReference type="HOGENOM" id="CLU_026101_1_0_1"/>